<evidence type="ECO:0000256" key="13">
    <source>
        <dbReference type="ARBA" id="ARBA00023204"/>
    </source>
</evidence>
<evidence type="ECO:0000259" key="15">
    <source>
        <dbReference type="Pfam" id="PF17760"/>
    </source>
</evidence>
<reference evidence="16 17" key="1">
    <citation type="submission" date="2013-05" db="EMBL/GenBank/DDBJ databases">
        <title>Draft genome of the parasitic nematode Anyclostoma ceylanicum.</title>
        <authorList>
            <person name="Mitreva M."/>
        </authorList>
    </citation>
    <scope>NUCLEOTIDE SEQUENCE [LARGE SCALE GENOMIC DNA]</scope>
</reference>
<evidence type="ECO:0000256" key="11">
    <source>
        <dbReference type="ARBA" id="ARBA00022881"/>
    </source>
</evidence>
<keyword evidence="11" id="KW-0267">Excision nuclease</keyword>
<evidence type="ECO:0000256" key="2">
    <source>
        <dbReference type="ARBA" id="ARBA00022490"/>
    </source>
</evidence>
<keyword evidence="10" id="KW-0067">ATP-binding</keyword>
<dbReference type="EMBL" id="KE127272">
    <property type="protein sequence ID" value="EPB65727.1"/>
    <property type="molecule type" value="Genomic_DNA"/>
</dbReference>
<evidence type="ECO:0008006" key="18">
    <source>
        <dbReference type="Google" id="ProtNLM"/>
    </source>
</evidence>
<dbReference type="Gene3D" id="3.30.190.20">
    <property type="match status" value="1"/>
</dbReference>
<dbReference type="PANTHER" id="PTHR43152">
    <property type="entry name" value="UVRABC SYSTEM PROTEIN A"/>
    <property type="match status" value="1"/>
</dbReference>
<dbReference type="Proteomes" id="UP000054495">
    <property type="component" value="Unassembled WGS sequence"/>
</dbReference>
<evidence type="ECO:0000256" key="8">
    <source>
        <dbReference type="ARBA" id="ARBA00022771"/>
    </source>
</evidence>
<dbReference type="GO" id="GO:0005524">
    <property type="term" value="F:ATP binding"/>
    <property type="evidence" value="ECO:0007669"/>
    <property type="project" value="UniProtKB-KW"/>
</dbReference>
<evidence type="ECO:0000256" key="6">
    <source>
        <dbReference type="ARBA" id="ARBA00022763"/>
    </source>
</evidence>
<evidence type="ECO:0000256" key="10">
    <source>
        <dbReference type="ARBA" id="ARBA00022840"/>
    </source>
</evidence>
<comment type="subcellular location">
    <subcellularLocation>
        <location evidence="1">Cytoplasm</location>
    </subcellularLocation>
</comment>
<evidence type="ECO:0000256" key="1">
    <source>
        <dbReference type="ARBA" id="ARBA00004496"/>
    </source>
</evidence>
<name>A0A0D6LDA4_9BILA</name>
<feature type="domain" description="UvrA DNA-binding" evidence="14">
    <location>
        <begin position="164"/>
        <end position="230"/>
    </location>
</feature>
<keyword evidence="13" id="KW-0234">DNA repair</keyword>
<keyword evidence="9" id="KW-0862">Zinc</keyword>
<organism evidence="16 17">
    <name type="scientific">Ancylostoma ceylanicum</name>
    <dbReference type="NCBI Taxonomy" id="53326"/>
    <lineage>
        <taxon>Eukaryota</taxon>
        <taxon>Metazoa</taxon>
        <taxon>Ecdysozoa</taxon>
        <taxon>Nematoda</taxon>
        <taxon>Chromadorea</taxon>
        <taxon>Rhabditida</taxon>
        <taxon>Rhabditina</taxon>
        <taxon>Rhabditomorpha</taxon>
        <taxon>Strongyloidea</taxon>
        <taxon>Ancylostomatidae</taxon>
        <taxon>Ancylostomatinae</taxon>
        <taxon>Ancylostoma</taxon>
    </lineage>
</organism>
<dbReference type="Pfam" id="PF17760">
    <property type="entry name" value="UvrA_inter"/>
    <property type="match status" value="1"/>
</dbReference>
<keyword evidence="6" id="KW-0227">DNA damage</keyword>
<dbReference type="AlphaFoldDB" id="A0A0D6LDA4"/>
<keyword evidence="3" id="KW-0479">Metal-binding</keyword>
<keyword evidence="17" id="KW-1185">Reference proteome</keyword>
<evidence type="ECO:0000313" key="17">
    <source>
        <dbReference type="Proteomes" id="UP000054495"/>
    </source>
</evidence>
<evidence type="ECO:0000313" key="16">
    <source>
        <dbReference type="EMBL" id="EPB65727.1"/>
    </source>
</evidence>
<evidence type="ECO:0000256" key="5">
    <source>
        <dbReference type="ARBA" id="ARBA00022741"/>
    </source>
</evidence>
<dbReference type="GO" id="GO:0008270">
    <property type="term" value="F:zinc ion binding"/>
    <property type="evidence" value="ECO:0007669"/>
    <property type="project" value="UniProtKB-KW"/>
</dbReference>
<sequence length="234" mass="26794">MVKYSDEQIVDLILNHYHGKKVILLAPVVKGRKGHYRELFEQILKMGFTKVRVDGKVQDIERGMKLDRYKIHDIDIVIDRLAIDKKDQKRIYDAVILSMKHGNKEMMVMDFETEEVRHFSRSLMCPVSGISYPEPEPSLFSFNSPYGACPHCNGLGVVSEASLDKIIPNPEKNIRQGGLAPLGEYKSNWIFDRIENYLQSEGFSIRTPLKDIPEEIMNVILYGNSDMEVTGKTT</sequence>
<evidence type="ECO:0000259" key="14">
    <source>
        <dbReference type="Pfam" id="PF17755"/>
    </source>
</evidence>
<evidence type="ECO:0000256" key="12">
    <source>
        <dbReference type="ARBA" id="ARBA00023125"/>
    </source>
</evidence>
<dbReference type="GO" id="GO:0006281">
    <property type="term" value="P:DNA repair"/>
    <property type="evidence" value="ECO:0007669"/>
    <property type="project" value="UniProtKB-KW"/>
</dbReference>
<evidence type="ECO:0000256" key="9">
    <source>
        <dbReference type="ARBA" id="ARBA00022833"/>
    </source>
</evidence>
<proteinExistence type="predicted"/>
<dbReference type="GO" id="GO:0004518">
    <property type="term" value="F:nuclease activity"/>
    <property type="evidence" value="ECO:0007669"/>
    <property type="project" value="UniProtKB-KW"/>
</dbReference>
<dbReference type="PANTHER" id="PTHR43152:SF3">
    <property type="entry name" value="UVRABC SYSTEM PROTEIN A"/>
    <property type="match status" value="1"/>
</dbReference>
<accession>A0A0D6LDA4</accession>
<dbReference type="Gene3D" id="1.20.1580.10">
    <property type="entry name" value="ABC transporter ATPase like domain"/>
    <property type="match status" value="1"/>
</dbReference>
<dbReference type="GO" id="GO:0005737">
    <property type="term" value="C:cytoplasm"/>
    <property type="evidence" value="ECO:0007669"/>
    <property type="project" value="UniProtKB-SubCell"/>
</dbReference>
<keyword evidence="7" id="KW-0228">DNA excision</keyword>
<keyword evidence="5" id="KW-0547">Nucleotide-binding</keyword>
<dbReference type="InterPro" id="IPR041102">
    <property type="entry name" value="UvrA_inter"/>
</dbReference>
<evidence type="ECO:0000256" key="7">
    <source>
        <dbReference type="ARBA" id="ARBA00022769"/>
    </source>
</evidence>
<dbReference type="GO" id="GO:0003677">
    <property type="term" value="F:DNA binding"/>
    <property type="evidence" value="ECO:0007669"/>
    <property type="project" value="UniProtKB-KW"/>
</dbReference>
<keyword evidence="8" id="KW-0863">Zinc-finger</keyword>
<keyword evidence="12" id="KW-0238">DNA-binding</keyword>
<dbReference type="InterPro" id="IPR041552">
    <property type="entry name" value="UvrA_DNA-bd"/>
</dbReference>
<gene>
    <name evidence="16" type="ORF">ANCCEY_15207</name>
</gene>
<evidence type="ECO:0000256" key="3">
    <source>
        <dbReference type="ARBA" id="ARBA00022723"/>
    </source>
</evidence>
<feature type="domain" description="UvrA interaction" evidence="15">
    <location>
        <begin position="5"/>
        <end position="109"/>
    </location>
</feature>
<keyword evidence="4" id="KW-0677">Repeat</keyword>
<dbReference type="Gene3D" id="1.10.8.280">
    <property type="entry name" value="ABC transporter ATPase domain-like"/>
    <property type="match status" value="1"/>
</dbReference>
<dbReference type="Pfam" id="PF17755">
    <property type="entry name" value="UvrA_DNA-bind"/>
    <property type="match status" value="1"/>
</dbReference>
<evidence type="ECO:0000256" key="4">
    <source>
        <dbReference type="ARBA" id="ARBA00022737"/>
    </source>
</evidence>
<keyword evidence="2" id="KW-0963">Cytoplasm</keyword>
<protein>
    <recommendedName>
        <fullName evidence="18">UvrA interaction domain-containing protein</fullName>
    </recommendedName>
</protein>